<dbReference type="InterPro" id="IPR029024">
    <property type="entry name" value="TerB-like"/>
</dbReference>
<gene>
    <name evidence="2" type="ORF">M2319_001518</name>
</gene>
<comment type="caution">
    <text evidence="2">The sequence shown here is derived from an EMBL/GenBank/DDBJ whole genome shotgun (WGS) entry which is preliminary data.</text>
</comment>
<evidence type="ECO:0000259" key="1">
    <source>
        <dbReference type="Pfam" id="PF05099"/>
    </source>
</evidence>
<evidence type="ECO:0000313" key="3">
    <source>
        <dbReference type="Proteomes" id="UP001209755"/>
    </source>
</evidence>
<dbReference type="RefSeq" id="WP_264600841.1">
    <property type="nucleotide sequence ID" value="NZ_JAOQNS010000003.1"/>
</dbReference>
<protein>
    <submittedName>
        <fullName evidence="2">Tellurite resistance protein B-like protein</fullName>
    </submittedName>
</protein>
<name>A0ABT3H9X0_9HYPH</name>
<feature type="domain" description="Co-chaperone DjlA N-terminal" evidence="1">
    <location>
        <begin position="28"/>
        <end position="144"/>
    </location>
</feature>
<dbReference type="SUPFAM" id="SSF158682">
    <property type="entry name" value="TerB-like"/>
    <property type="match status" value="1"/>
</dbReference>
<proteinExistence type="predicted"/>
<dbReference type="CDD" id="cd07313">
    <property type="entry name" value="terB_like_2"/>
    <property type="match status" value="1"/>
</dbReference>
<dbReference type="EMBL" id="JAOQNS010000003">
    <property type="protein sequence ID" value="MCW2307196.1"/>
    <property type="molecule type" value="Genomic_DNA"/>
</dbReference>
<evidence type="ECO:0000313" key="2">
    <source>
        <dbReference type="EMBL" id="MCW2307196.1"/>
    </source>
</evidence>
<accession>A0ABT3H9X0</accession>
<dbReference type="Proteomes" id="UP001209755">
    <property type="component" value="Unassembled WGS sequence"/>
</dbReference>
<reference evidence="3" key="1">
    <citation type="submission" date="2023-07" db="EMBL/GenBank/DDBJ databases">
        <title>Genome sequencing of Purple Non-Sulfur Bacteria from various extreme environments.</title>
        <authorList>
            <person name="Mayer M."/>
        </authorList>
    </citation>
    <scope>NUCLEOTIDE SEQUENCE [LARGE SCALE GENOMIC DNA]</scope>
    <source>
        <strain evidence="3">DSM 17935</strain>
    </source>
</reference>
<sequence>MFESLKQFLTDITQGQPADDGSPESDQRLAVAALLVHLVSVDGIVADSEKQRLKEILRTNYNLSEKDTEALISEARTRDREAIDLYAFTSVLKRTLADDERRHVVEMMWEIVYADGTVHEMEDNIVWRVAELLGVSSRDRIAMRKRVEGRIDDDEAE</sequence>
<dbReference type="InterPro" id="IPR007791">
    <property type="entry name" value="DjlA_N"/>
</dbReference>
<dbReference type="Pfam" id="PF05099">
    <property type="entry name" value="TerB"/>
    <property type="match status" value="1"/>
</dbReference>
<keyword evidence="3" id="KW-1185">Reference proteome</keyword>
<organism evidence="2 3">
    <name type="scientific">Rhodobium gokarnense</name>
    <dbReference type="NCBI Taxonomy" id="364296"/>
    <lineage>
        <taxon>Bacteria</taxon>
        <taxon>Pseudomonadati</taxon>
        <taxon>Pseudomonadota</taxon>
        <taxon>Alphaproteobacteria</taxon>
        <taxon>Hyphomicrobiales</taxon>
        <taxon>Rhodobiaceae</taxon>
        <taxon>Rhodobium</taxon>
    </lineage>
</organism>
<dbReference type="Gene3D" id="1.10.3680.10">
    <property type="entry name" value="TerB-like"/>
    <property type="match status" value="1"/>
</dbReference>